<keyword evidence="1" id="KW-0808">Transferase</keyword>
<reference evidence="1 2" key="1">
    <citation type="submission" date="2018-06" db="EMBL/GenBank/DDBJ databases">
        <authorList>
            <consortium name="Pathogen Informatics"/>
            <person name="Doyle S."/>
        </authorList>
    </citation>
    <scope>NUCLEOTIDE SEQUENCE [LARGE SCALE GENOMIC DNA]</scope>
    <source>
        <strain evidence="1 2">NCTC9601</strain>
    </source>
</reference>
<dbReference type="SUPFAM" id="SSF53756">
    <property type="entry name" value="UDP-Glycosyltransferase/glycogen phosphorylase"/>
    <property type="match status" value="1"/>
</dbReference>
<name>A0A2X3CZE9_KLEPN</name>
<proteinExistence type="predicted"/>
<dbReference type="GO" id="GO:0016740">
    <property type="term" value="F:transferase activity"/>
    <property type="evidence" value="ECO:0007669"/>
    <property type="project" value="UniProtKB-KW"/>
</dbReference>
<evidence type="ECO:0000313" key="1">
    <source>
        <dbReference type="EMBL" id="SQC17964.1"/>
    </source>
</evidence>
<dbReference type="Proteomes" id="UP000251123">
    <property type="component" value="Unassembled WGS sequence"/>
</dbReference>
<accession>A0A2X3CZE9</accession>
<dbReference type="Gene3D" id="3.40.50.2000">
    <property type="entry name" value="Glycogen Phosphorylase B"/>
    <property type="match status" value="1"/>
</dbReference>
<protein>
    <submittedName>
        <fullName evidence="1">Glycosyltransferase</fullName>
    </submittedName>
</protein>
<dbReference type="Pfam" id="PF13692">
    <property type="entry name" value="Glyco_trans_1_4"/>
    <property type="match status" value="1"/>
</dbReference>
<sequence>MLVLSSDSEGFGNVVVEALLLHTPVASTRCPGGVTEILTGELARGLADLTSPALAQTMQSIYHNRRPSTMPRWKNSASYPFVSSTVSCSAPDAVS</sequence>
<gene>
    <name evidence="1" type="ORF">NCTC9601_05029</name>
</gene>
<evidence type="ECO:0000313" key="2">
    <source>
        <dbReference type="Proteomes" id="UP000251123"/>
    </source>
</evidence>
<organism evidence="1 2">
    <name type="scientific">Klebsiella pneumoniae</name>
    <dbReference type="NCBI Taxonomy" id="573"/>
    <lineage>
        <taxon>Bacteria</taxon>
        <taxon>Pseudomonadati</taxon>
        <taxon>Pseudomonadota</taxon>
        <taxon>Gammaproteobacteria</taxon>
        <taxon>Enterobacterales</taxon>
        <taxon>Enterobacteriaceae</taxon>
        <taxon>Klebsiella/Raoultella group</taxon>
        <taxon>Klebsiella</taxon>
        <taxon>Klebsiella pneumoniae complex</taxon>
    </lineage>
</organism>
<dbReference type="AlphaFoldDB" id="A0A2X3CZE9"/>
<dbReference type="EMBL" id="UASN01000022">
    <property type="protein sequence ID" value="SQC17964.1"/>
    <property type="molecule type" value="Genomic_DNA"/>
</dbReference>